<dbReference type="GO" id="GO:0005886">
    <property type="term" value="C:plasma membrane"/>
    <property type="evidence" value="ECO:0007669"/>
    <property type="project" value="UniProtKB-SubCell"/>
</dbReference>
<evidence type="ECO:0000256" key="9">
    <source>
        <dbReference type="ARBA" id="ARBA00023157"/>
    </source>
</evidence>
<evidence type="ECO:0000256" key="6">
    <source>
        <dbReference type="ARBA" id="ARBA00022622"/>
    </source>
</evidence>
<dbReference type="GO" id="GO:0098552">
    <property type="term" value="C:side of membrane"/>
    <property type="evidence" value="ECO:0007669"/>
    <property type="project" value="UniProtKB-KW"/>
</dbReference>
<proteinExistence type="inferred from homology"/>
<evidence type="ECO:0000256" key="2">
    <source>
        <dbReference type="ARBA" id="ARBA00004609"/>
    </source>
</evidence>
<evidence type="ECO:0000256" key="1">
    <source>
        <dbReference type="ARBA" id="ARBA00003211"/>
    </source>
</evidence>
<dbReference type="PANTHER" id="PTHR33044">
    <property type="entry name" value="BIFUNCTIONAL INHIBITOR/LIPID-TRANSFER PROTEIN/SEED STORAGE 2S ALBUMIN SUPERFAMILY PROTEIN-RELATED"/>
    <property type="match status" value="1"/>
</dbReference>
<evidence type="ECO:0000256" key="11">
    <source>
        <dbReference type="ARBA" id="ARBA00023288"/>
    </source>
</evidence>
<protein>
    <recommendedName>
        <fullName evidence="13">Bifunctional inhibitor/plant lipid transfer protein/seed storage helical domain-containing protein</fullName>
    </recommendedName>
</protein>
<comment type="function">
    <text evidence="1">Plant non-specific lipid-transfer proteins transfer phospholipids as well as galactolipids across membranes. May play a role in wax or cutin deposition in the cell walls of expanding epidermal cells and certain secretory tissues.</text>
</comment>
<keyword evidence="11" id="KW-0449">Lipoprotein</keyword>
<dbReference type="AlphaFoldDB" id="A0A7J6F5V4"/>
<keyword evidence="9" id="KW-1015">Disulfide bond</keyword>
<dbReference type="InterPro" id="IPR016140">
    <property type="entry name" value="Bifunc_inhib/LTP/seed_store"/>
</dbReference>
<dbReference type="SUPFAM" id="SSF47699">
    <property type="entry name" value="Bifunctional inhibitor/lipid-transfer protein/seed storage 2S albumin"/>
    <property type="match status" value="1"/>
</dbReference>
<dbReference type="InterPro" id="IPR043325">
    <property type="entry name" value="LTSS"/>
</dbReference>
<comment type="subcellular location">
    <subcellularLocation>
        <location evidence="2">Cell membrane</location>
        <topology evidence="2">Lipid-anchor</topology>
        <topology evidence="2">GPI-anchor</topology>
    </subcellularLocation>
</comment>
<organism evidence="14 15">
    <name type="scientific">Cannabis sativa</name>
    <name type="common">Hemp</name>
    <name type="synonym">Marijuana</name>
    <dbReference type="NCBI Taxonomy" id="3483"/>
    <lineage>
        <taxon>Eukaryota</taxon>
        <taxon>Viridiplantae</taxon>
        <taxon>Streptophyta</taxon>
        <taxon>Embryophyta</taxon>
        <taxon>Tracheophyta</taxon>
        <taxon>Spermatophyta</taxon>
        <taxon>Magnoliopsida</taxon>
        <taxon>eudicotyledons</taxon>
        <taxon>Gunneridae</taxon>
        <taxon>Pentapetalae</taxon>
        <taxon>rosids</taxon>
        <taxon>fabids</taxon>
        <taxon>Rosales</taxon>
        <taxon>Cannabaceae</taxon>
        <taxon>Cannabis</taxon>
    </lineage>
</organism>
<dbReference type="EMBL" id="JAATIQ010000266">
    <property type="protein sequence ID" value="KAF4366016.1"/>
    <property type="molecule type" value="Genomic_DNA"/>
</dbReference>
<dbReference type="GO" id="GO:0008289">
    <property type="term" value="F:lipid binding"/>
    <property type="evidence" value="ECO:0007669"/>
    <property type="project" value="UniProtKB-KW"/>
</dbReference>
<keyword evidence="4" id="KW-0813">Transport</keyword>
<keyword evidence="12" id="KW-0812">Transmembrane</keyword>
<keyword evidence="15" id="KW-1185">Reference proteome</keyword>
<keyword evidence="6" id="KW-0336">GPI-anchor</keyword>
<reference evidence="14 15" key="1">
    <citation type="journal article" date="2020" name="bioRxiv">
        <title>Sequence and annotation of 42 cannabis genomes reveals extensive copy number variation in cannabinoid synthesis and pathogen resistance genes.</title>
        <authorList>
            <person name="Mckernan K.J."/>
            <person name="Helbert Y."/>
            <person name="Kane L.T."/>
            <person name="Ebling H."/>
            <person name="Zhang L."/>
            <person name="Liu B."/>
            <person name="Eaton Z."/>
            <person name="Mclaughlin S."/>
            <person name="Kingan S."/>
            <person name="Baybayan P."/>
            <person name="Concepcion G."/>
            <person name="Jordan M."/>
            <person name="Riva A."/>
            <person name="Barbazuk W."/>
            <person name="Harkins T."/>
        </authorList>
    </citation>
    <scope>NUCLEOTIDE SEQUENCE [LARGE SCALE GENOMIC DNA]</scope>
    <source>
        <strain evidence="15">cv. Jamaican Lion 4</strain>
        <tissue evidence="14">Leaf</tissue>
    </source>
</reference>
<evidence type="ECO:0000256" key="3">
    <source>
        <dbReference type="ARBA" id="ARBA00009748"/>
    </source>
</evidence>
<keyword evidence="8" id="KW-0446">Lipid-binding</keyword>
<dbReference type="Gene3D" id="1.10.110.10">
    <property type="entry name" value="Plant lipid-transfer and hydrophobic proteins"/>
    <property type="match status" value="1"/>
</dbReference>
<evidence type="ECO:0000259" key="13">
    <source>
        <dbReference type="SMART" id="SM00499"/>
    </source>
</evidence>
<keyword evidence="5" id="KW-1003">Cell membrane</keyword>
<evidence type="ECO:0000256" key="10">
    <source>
        <dbReference type="ARBA" id="ARBA00023180"/>
    </source>
</evidence>
<dbReference type="CDD" id="cd00010">
    <property type="entry name" value="AAI_LTSS"/>
    <property type="match status" value="1"/>
</dbReference>
<gene>
    <name evidence="14" type="ORF">G4B88_031385</name>
</gene>
<keyword evidence="7" id="KW-0732">Signal</keyword>
<evidence type="ECO:0000256" key="12">
    <source>
        <dbReference type="SAM" id="Phobius"/>
    </source>
</evidence>
<comment type="caution">
    <text evidence="14">The sequence shown here is derived from an EMBL/GenBank/DDBJ whole genome shotgun (WGS) entry which is preliminary data.</text>
</comment>
<comment type="similarity">
    <text evidence="3">Belongs to the plant LTP family.</text>
</comment>
<name>A0A7J6F5V4_CANSA</name>
<dbReference type="Pfam" id="PF14368">
    <property type="entry name" value="LTP_2"/>
    <property type="match status" value="1"/>
</dbReference>
<evidence type="ECO:0000256" key="7">
    <source>
        <dbReference type="ARBA" id="ARBA00022729"/>
    </source>
</evidence>
<evidence type="ECO:0000313" key="15">
    <source>
        <dbReference type="Proteomes" id="UP000583929"/>
    </source>
</evidence>
<feature type="domain" description="Bifunctional inhibitor/plant lipid transfer protein/seed storage helical" evidence="13">
    <location>
        <begin position="35"/>
        <end position="112"/>
    </location>
</feature>
<keyword evidence="12" id="KW-1133">Transmembrane helix</keyword>
<keyword evidence="12" id="KW-0472">Membrane</keyword>
<evidence type="ECO:0000313" key="14">
    <source>
        <dbReference type="EMBL" id="KAF4366016.1"/>
    </source>
</evidence>
<feature type="transmembrane region" description="Helical" evidence="12">
    <location>
        <begin position="6"/>
        <end position="23"/>
    </location>
</feature>
<sequence length="115" mass="12592">MSPNYYNYIFLYVVVVVLCLVGFGSSDFEQDKAECGDKLVGLATCLPFVGGESKNPTPDCCVGFKDVINKYSKCMCVLIRNKDNPNLGLKINTTLALRLPSDCHAPFNVSKCIGK</sequence>
<dbReference type="InterPro" id="IPR036312">
    <property type="entry name" value="Bifun_inhib/LTP/seed_sf"/>
</dbReference>
<keyword evidence="10" id="KW-0325">Glycoprotein</keyword>
<accession>A0A7J6F5V4</accession>
<dbReference type="SMART" id="SM00499">
    <property type="entry name" value="AAI"/>
    <property type="match status" value="1"/>
</dbReference>
<evidence type="ECO:0000256" key="4">
    <source>
        <dbReference type="ARBA" id="ARBA00022448"/>
    </source>
</evidence>
<evidence type="ECO:0000256" key="8">
    <source>
        <dbReference type="ARBA" id="ARBA00023121"/>
    </source>
</evidence>
<dbReference type="Proteomes" id="UP000583929">
    <property type="component" value="Unassembled WGS sequence"/>
</dbReference>
<evidence type="ECO:0000256" key="5">
    <source>
        <dbReference type="ARBA" id="ARBA00022475"/>
    </source>
</evidence>